<sequence>MERLYDTFVHAIMMKLEARLCSELECVYKNITNKIVEKKGKLTNEDVIEFQKKLQEVYDTDADIREQIIGIKDFKNCILTKEACEELIKRLSVINIKENEQAKNDRVDSHL</sequence>
<reference evidence="1 2" key="1">
    <citation type="submission" date="2018-08" db="EMBL/GenBank/DDBJ databases">
        <title>A genome reference for cultivated species of the human gut microbiota.</title>
        <authorList>
            <person name="Zou Y."/>
            <person name="Xue W."/>
            <person name="Luo G."/>
        </authorList>
    </citation>
    <scope>NUCLEOTIDE SEQUENCE [LARGE SCALE GENOMIC DNA]</scope>
    <source>
        <strain evidence="1 2">AM16-54</strain>
    </source>
</reference>
<dbReference type="EMBL" id="QRKB01000001">
    <property type="protein sequence ID" value="RHH85271.1"/>
    <property type="molecule type" value="Genomic_DNA"/>
</dbReference>
<accession>A0A3R6EGW1</accession>
<evidence type="ECO:0000313" key="2">
    <source>
        <dbReference type="Proteomes" id="UP000284548"/>
    </source>
</evidence>
<comment type="caution">
    <text evidence="1">The sequence shown here is derived from an EMBL/GenBank/DDBJ whole genome shotgun (WGS) entry which is preliminary data.</text>
</comment>
<evidence type="ECO:0000313" key="1">
    <source>
        <dbReference type="EMBL" id="RHH85271.1"/>
    </source>
</evidence>
<organism evidence="1 2">
    <name type="scientific">Segatella copri</name>
    <dbReference type="NCBI Taxonomy" id="165179"/>
    <lineage>
        <taxon>Bacteria</taxon>
        <taxon>Pseudomonadati</taxon>
        <taxon>Bacteroidota</taxon>
        <taxon>Bacteroidia</taxon>
        <taxon>Bacteroidales</taxon>
        <taxon>Prevotellaceae</taxon>
        <taxon>Segatella</taxon>
    </lineage>
</organism>
<dbReference type="AlphaFoldDB" id="A0A3R6EGW1"/>
<dbReference type="Proteomes" id="UP000284548">
    <property type="component" value="Unassembled WGS sequence"/>
</dbReference>
<dbReference type="RefSeq" id="WP_118253111.1">
    <property type="nucleotide sequence ID" value="NZ_QRKB01000001.1"/>
</dbReference>
<gene>
    <name evidence="1" type="ORF">DW192_00655</name>
</gene>
<protein>
    <submittedName>
        <fullName evidence="1">Uncharacterized protein</fullName>
    </submittedName>
</protein>
<proteinExistence type="predicted"/>
<name>A0A3R6EGW1_9BACT</name>